<comment type="caution">
    <text evidence="1">The sequence shown here is derived from an EMBL/GenBank/DDBJ whole genome shotgun (WGS) entry which is preliminary data.</text>
</comment>
<organism evidence="1 2">
    <name type="scientific">Ensete ventricosum</name>
    <name type="common">Abyssinian banana</name>
    <name type="synonym">Musa ensete</name>
    <dbReference type="NCBI Taxonomy" id="4639"/>
    <lineage>
        <taxon>Eukaryota</taxon>
        <taxon>Viridiplantae</taxon>
        <taxon>Streptophyta</taxon>
        <taxon>Embryophyta</taxon>
        <taxon>Tracheophyta</taxon>
        <taxon>Spermatophyta</taxon>
        <taxon>Magnoliopsida</taxon>
        <taxon>Liliopsida</taxon>
        <taxon>Zingiberales</taxon>
        <taxon>Musaceae</taxon>
        <taxon>Ensete</taxon>
    </lineage>
</organism>
<gene>
    <name evidence="1" type="ORF">OPV22_017033</name>
</gene>
<accession>A0AAV8R1A1</accession>
<proteinExistence type="predicted"/>
<evidence type="ECO:0000313" key="2">
    <source>
        <dbReference type="Proteomes" id="UP001222027"/>
    </source>
</evidence>
<evidence type="ECO:0000313" key="1">
    <source>
        <dbReference type="EMBL" id="KAJ8484548.1"/>
    </source>
</evidence>
<dbReference type="Proteomes" id="UP001222027">
    <property type="component" value="Unassembled WGS sequence"/>
</dbReference>
<name>A0AAV8R1A1_ENSVE</name>
<dbReference type="EMBL" id="JAQQAF010000005">
    <property type="protein sequence ID" value="KAJ8484548.1"/>
    <property type="molecule type" value="Genomic_DNA"/>
</dbReference>
<dbReference type="AlphaFoldDB" id="A0AAV8R1A1"/>
<reference evidence="1 2" key="1">
    <citation type="submission" date="2022-12" db="EMBL/GenBank/DDBJ databases">
        <title>Chromosome-scale assembly of the Ensete ventricosum genome.</title>
        <authorList>
            <person name="Dussert Y."/>
            <person name="Stocks J."/>
            <person name="Wendawek A."/>
            <person name="Woldeyes F."/>
            <person name="Nichols R.A."/>
            <person name="Borrell J.S."/>
        </authorList>
    </citation>
    <scope>NUCLEOTIDE SEQUENCE [LARGE SCALE GENOMIC DNA]</scope>
    <source>
        <strain evidence="2">cv. Maze</strain>
        <tissue evidence="1">Seeds</tissue>
    </source>
</reference>
<keyword evidence="2" id="KW-1185">Reference proteome</keyword>
<sequence length="216" mass="23851">MTIGRLWATLHIGPRTLLIIQSQGRYASGDSTNGYQLRKNASKAFPKFCSPQAEGNARVAARNTNLDSSTRAQKLGHLTGTRKCRSSLVSVPSPQAPWQKRRGPSSRSLCVVVFLSGDPGASLKDFPDRFIRASKCRALHGVLPEKQHHQRPSIERSAQQLDGNLSDQRLLEKCEPVHYSHVCGTILPARDNPISPEPEVQAAAYDLARTRCQDIF</sequence>
<protein>
    <submittedName>
        <fullName evidence="1">Uncharacterized protein</fullName>
    </submittedName>
</protein>